<evidence type="ECO:0000313" key="2">
    <source>
        <dbReference type="Proteomes" id="UP001604336"/>
    </source>
</evidence>
<dbReference type="AlphaFoldDB" id="A0ABD1NRH6"/>
<reference evidence="2" key="1">
    <citation type="submission" date="2024-07" db="EMBL/GenBank/DDBJ databases">
        <title>Two chromosome-level genome assemblies of Korean endemic species Abeliophyllum distichum and Forsythia ovata (Oleaceae).</title>
        <authorList>
            <person name="Jang H."/>
        </authorList>
    </citation>
    <scope>NUCLEOTIDE SEQUENCE [LARGE SCALE GENOMIC DNA]</scope>
</reference>
<organism evidence="1 2">
    <name type="scientific">Abeliophyllum distichum</name>
    <dbReference type="NCBI Taxonomy" id="126358"/>
    <lineage>
        <taxon>Eukaryota</taxon>
        <taxon>Viridiplantae</taxon>
        <taxon>Streptophyta</taxon>
        <taxon>Embryophyta</taxon>
        <taxon>Tracheophyta</taxon>
        <taxon>Spermatophyta</taxon>
        <taxon>Magnoliopsida</taxon>
        <taxon>eudicotyledons</taxon>
        <taxon>Gunneridae</taxon>
        <taxon>Pentapetalae</taxon>
        <taxon>asterids</taxon>
        <taxon>lamiids</taxon>
        <taxon>Lamiales</taxon>
        <taxon>Oleaceae</taxon>
        <taxon>Forsythieae</taxon>
        <taxon>Abeliophyllum</taxon>
    </lineage>
</organism>
<gene>
    <name evidence="1" type="ORF">Adt_48279</name>
</gene>
<dbReference type="InterPro" id="IPR011009">
    <property type="entry name" value="Kinase-like_dom_sf"/>
</dbReference>
<protein>
    <submittedName>
        <fullName evidence="1">CDC2C</fullName>
    </submittedName>
</protein>
<name>A0ABD1NRH6_9LAMI</name>
<sequence>MFKPQQPYESTLRERCKEFPKSAVNLIETFLSIEPYKRGTASSALESEYFTTKPYACDPSSLPKYPPNKEIDAKFREEVRRRKVSAVSMKNPRRVHKTHLDPTSFWHSNSV</sequence>
<evidence type="ECO:0000313" key="1">
    <source>
        <dbReference type="EMBL" id="KAL2454219.1"/>
    </source>
</evidence>
<dbReference type="SUPFAM" id="SSF56112">
    <property type="entry name" value="Protein kinase-like (PK-like)"/>
    <property type="match status" value="1"/>
</dbReference>
<dbReference type="Proteomes" id="UP001604336">
    <property type="component" value="Unassembled WGS sequence"/>
</dbReference>
<dbReference type="EMBL" id="JBFOLK010000439">
    <property type="protein sequence ID" value="KAL2454219.1"/>
    <property type="molecule type" value="Genomic_DNA"/>
</dbReference>
<comment type="caution">
    <text evidence="1">The sequence shown here is derived from an EMBL/GenBank/DDBJ whole genome shotgun (WGS) entry which is preliminary data.</text>
</comment>
<dbReference type="Gene3D" id="1.10.510.10">
    <property type="entry name" value="Transferase(Phosphotransferase) domain 1"/>
    <property type="match status" value="1"/>
</dbReference>
<keyword evidence="2" id="KW-1185">Reference proteome</keyword>
<proteinExistence type="predicted"/>
<accession>A0ABD1NRH6</accession>